<dbReference type="PROSITE" id="PS01053">
    <property type="entry name" value="ARGINASE_1"/>
    <property type="match status" value="1"/>
</dbReference>
<gene>
    <name evidence="6" type="ORF">RM704_22860</name>
</gene>
<evidence type="ECO:0000256" key="1">
    <source>
        <dbReference type="ARBA" id="ARBA00009227"/>
    </source>
</evidence>
<feature type="region of interest" description="Disordered" evidence="5">
    <location>
        <begin position="1"/>
        <end position="24"/>
    </location>
</feature>
<organism evidence="6 7">
    <name type="scientific">Streptomyces gottesmaniae</name>
    <dbReference type="NCBI Taxonomy" id="3075518"/>
    <lineage>
        <taxon>Bacteria</taxon>
        <taxon>Bacillati</taxon>
        <taxon>Actinomycetota</taxon>
        <taxon>Actinomycetes</taxon>
        <taxon>Kitasatosporales</taxon>
        <taxon>Streptomycetaceae</taxon>
        <taxon>Streptomyces</taxon>
    </lineage>
</organism>
<dbReference type="PRINTS" id="PR00116">
    <property type="entry name" value="ARGINASE"/>
</dbReference>
<dbReference type="Proteomes" id="UP001180737">
    <property type="component" value="Unassembled WGS sequence"/>
</dbReference>
<proteinExistence type="inferred from homology"/>
<feature type="compositionally biased region" description="Basic and acidic residues" evidence="5">
    <location>
        <begin position="1"/>
        <end position="11"/>
    </location>
</feature>
<evidence type="ECO:0000313" key="7">
    <source>
        <dbReference type="Proteomes" id="UP001180737"/>
    </source>
</evidence>
<evidence type="ECO:0000256" key="3">
    <source>
        <dbReference type="ARBA" id="ARBA00022801"/>
    </source>
</evidence>
<dbReference type="InterPro" id="IPR020855">
    <property type="entry name" value="Ureohydrolase_Mn_BS"/>
</dbReference>
<keyword evidence="7" id="KW-1185">Reference proteome</keyword>
<dbReference type="SUPFAM" id="SSF52768">
    <property type="entry name" value="Arginase/deacetylase"/>
    <property type="match status" value="1"/>
</dbReference>
<dbReference type="EMBL" id="JAVRFJ010000020">
    <property type="protein sequence ID" value="MDT0570278.1"/>
    <property type="molecule type" value="Genomic_DNA"/>
</dbReference>
<protein>
    <submittedName>
        <fullName evidence="6">Agmatinase</fullName>
    </submittedName>
</protein>
<reference evidence="6" key="1">
    <citation type="submission" date="2024-05" db="EMBL/GenBank/DDBJ databases">
        <title>30 novel species of actinomycetes from the DSMZ collection.</title>
        <authorList>
            <person name="Nouioui I."/>
        </authorList>
    </citation>
    <scope>NUCLEOTIDE SEQUENCE</scope>
    <source>
        <strain evidence="6">DSM 3412</strain>
    </source>
</reference>
<dbReference type="CDD" id="cd11592">
    <property type="entry name" value="Agmatinase_PAH"/>
    <property type="match status" value="1"/>
</dbReference>
<evidence type="ECO:0000256" key="4">
    <source>
        <dbReference type="RuleBase" id="RU003684"/>
    </source>
</evidence>
<comment type="caution">
    <text evidence="6">The sequence shown here is derived from an EMBL/GenBank/DDBJ whole genome shotgun (WGS) entry which is preliminary data.</text>
</comment>
<dbReference type="Pfam" id="PF00491">
    <property type="entry name" value="Arginase"/>
    <property type="match status" value="1"/>
</dbReference>
<dbReference type="PIRSF" id="PIRSF036979">
    <property type="entry name" value="Arginase"/>
    <property type="match status" value="1"/>
</dbReference>
<dbReference type="PROSITE" id="PS51409">
    <property type="entry name" value="ARGINASE_2"/>
    <property type="match status" value="1"/>
</dbReference>
<dbReference type="InterPro" id="IPR006035">
    <property type="entry name" value="Ureohydrolase"/>
</dbReference>
<evidence type="ECO:0000256" key="5">
    <source>
        <dbReference type="SAM" id="MobiDB-lite"/>
    </source>
</evidence>
<name>A0ABU2Z114_9ACTN</name>
<dbReference type="PANTHER" id="PTHR11358:SF26">
    <property type="entry name" value="GUANIDINO ACID HYDROLASE, MITOCHONDRIAL"/>
    <property type="match status" value="1"/>
</dbReference>
<dbReference type="RefSeq" id="WP_052146327.1">
    <property type="nucleotide sequence ID" value="NZ_JAVRFJ010000020.1"/>
</dbReference>
<accession>A0ABU2Z114</accession>
<dbReference type="PANTHER" id="PTHR11358">
    <property type="entry name" value="ARGINASE/AGMATINASE"/>
    <property type="match status" value="1"/>
</dbReference>
<dbReference type="InterPro" id="IPR023696">
    <property type="entry name" value="Ureohydrolase_dom_sf"/>
</dbReference>
<evidence type="ECO:0000256" key="2">
    <source>
        <dbReference type="ARBA" id="ARBA00022723"/>
    </source>
</evidence>
<dbReference type="Gene3D" id="3.40.800.10">
    <property type="entry name" value="Ureohydrolase domain"/>
    <property type="match status" value="1"/>
</dbReference>
<keyword evidence="2" id="KW-0479">Metal-binding</keyword>
<evidence type="ECO:0000313" key="6">
    <source>
        <dbReference type="EMBL" id="MDT0570278.1"/>
    </source>
</evidence>
<keyword evidence="3 4" id="KW-0378">Hydrolase</keyword>
<comment type="similarity">
    <text evidence="1">Belongs to the arginase family. Agmatinase subfamily.</text>
</comment>
<sequence>MNDAADARSHEGASASHPQPIDSSLVPRFAQPATFFRSPWVQDLDAVELDVALVGVPYDWGTNRNGARGAPAQIREMSRLIRRFNSDGVGPFDLVRVSDVGDAPVNPLDHAGAFEDLVHYYRGLRDRGIVPVSTGGDHGLAHPILRGLFTGEKIALIHIDAHPDTYDELYGNRYNHGTMLRRGVEEDILDPTKLISIGIRGTRFSLDDRDYHAATGMRLVTMDEFEEIGRQGVIEEIRRVVGDAPVYVSFDLDALDPVYCPATGAPEPCGMSMRDAQVIIRSLAPLNLIGADVSELIPALDPYGHTAVNAANLMFEMLCAVAQSVARRKGGEQ</sequence>